<comment type="caution">
    <text evidence="1">The sequence shown here is derived from an EMBL/GenBank/DDBJ whole genome shotgun (WGS) entry which is preliminary data.</text>
</comment>
<proteinExistence type="predicted"/>
<gene>
    <name evidence="1" type="ORF">Tther_01824</name>
</gene>
<evidence type="ECO:0000313" key="2">
    <source>
        <dbReference type="Proteomes" id="UP000318542"/>
    </source>
</evidence>
<accession>A0A554WZ08</accession>
<dbReference type="EMBL" id="VJOL01000036">
    <property type="protein sequence ID" value="TSE28812.1"/>
    <property type="molecule type" value="Genomic_DNA"/>
</dbReference>
<dbReference type="RefSeq" id="WP_143903132.1">
    <property type="nucleotide sequence ID" value="NZ_VJOL01000036.1"/>
</dbReference>
<dbReference type="OrthoDB" id="9153225at2"/>
<dbReference type="AlphaFoldDB" id="A0A554WZ08"/>
<protein>
    <submittedName>
        <fullName evidence="1">Uncharacterized protein</fullName>
    </submittedName>
</protein>
<name>A0A554WZ08_9BURK</name>
<keyword evidence="2" id="KW-1185">Reference proteome</keyword>
<sequence length="139" mass="15739">MGWDDSASRFADKPRHLQCLADVGRVVEQLLRDDDPRLREVGRSLAVLLEHAQGDLEHVLRHAREGTLVGVPANLGAWPTDQAADYVERHLELLARLNPTDANLVALQRRRPEVFARAAVWLEVARWHYERDHPDSAAS</sequence>
<organism evidence="1 2">
    <name type="scientific">Tepidimonas thermarum</name>
    <dbReference type="NCBI Taxonomy" id="335431"/>
    <lineage>
        <taxon>Bacteria</taxon>
        <taxon>Pseudomonadati</taxon>
        <taxon>Pseudomonadota</taxon>
        <taxon>Betaproteobacteria</taxon>
        <taxon>Burkholderiales</taxon>
        <taxon>Tepidimonas</taxon>
    </lineage>
</organism>
<evidence type="ECO:0000313" key="1">
    <source>
        <dbReference type="EMBL" id="TSE28812.1"/>
    </source>
</evidence>
<reference evidence="1 2" key="1">
    <citation type="submission" date="2019-07" db="EMBL/GenBank/DDBJ databases">
        <title>Tepidimonas thermarum AA-1 draft genome.</title>
        <authorList>
            <person name="Da Costa M.S."/>
            <person name="Froufe H.J.C."/>
            <person name="Egas C."/>
            <person name="Albuquerque L."/>
        </authorList>
    </citation>
    <scope>NUCLEOTIDE SEQUENCE [LARGE SCALE GENOMIC DNA]</scope>
    <source>
        <strain evidence="1 2">AA-1</strain>
    </source>
</reference>
<dbReference type="Proteomes" id="UP000318542">
    <property type="component" value="Unassembled WGS sequence"/>
</dbReference>